<accession>A0ABU2B2R7</accession>
<dbReference type="RefSeq" id="WP_310174582.1">
    <property type="nucleotide sequence ID" value="NZ_BAABHE010000002.1"/>
</dbReference>
<dbReference type="Proteomes" id="UP001183794">
    <property type="component" value="Unassembled WGS sequence"/>
</dbReference>
<keyword evidence="1" id="KW-1133">Transmembrane helix</keyword>
<proteinExistence type="predicted"/>
<evidence type="ECO:0000313" key="3">
    <source>
        <dbReference type="Proteomes" id="UP001183794"/>
    </source>
</evidence>
<comment type="caution">
    <text evidence="2">The sequence shown here is derived from an EMBL/GenBank/DDBJ whole genome shotgun (WGS) entry which is preliminary data.</text>
</comment>
<feature type="transmembrane region" description="Helical" evidence="1">
    <location>
        <begin position="6"/>
        <end position="27"/>
    </location>
</feature>
<organism evidence="2 3">
    <name type="scientific">Enteractinococcus fodinae</name>
    <dbReference type="NCBI Taxonomy" id="684663"/>
    <lineage>
        <taxon>Bacteria</taxon>
        <taxon>Bacillati</taxon>
        <taxon>Actinomycetota</taxon>
        <taxon>Actinomycetes</taxon>
        <taxon>Micrococcales</taxon>
        <taxon>Micrococcaceae</taxon>
    </lineage>
</organism>
<keyword evidence="1" id="KW-0472">Membrane</keyword>
<keyword evidence="3" id="KW-1185">Reference proteome</keyword>
<evidence type="ECO:0000256" key="1">
    <source>
        <dbReference type="SAM" id="Phobius"/>
    </source>
</evidence>
<evidence type="ECO:0000313" key="2">
    <source>
        <dbReference type="EMBL" id="MDR7347892.1"/>
    </source>
</evidence>
<name>A0ABU2B2R7_9MICC</name>
<protein>
    <submittedName>
        <fullName evidence="2">Uncharacterized protein</fullName>
    </submittedName>
</protein>
<sequence>MEHIPWFAWIAIVGIVVWGMVAAVGSITGRPHQARRGECDHEDVEQLKRRIEQLEAQLYRGA</sequence>
<keyword evidence="1" id="KW-0812">Transmembrane</keyword>
<gene>
    <name evidence="2" type="ORF">J2S62_002149</name>
</gene>
<reference evidence="2 3" key="1">
    <citation type="submission" date="2023-07" db="EMBL/GenBank/DDBJ databases">
        <title>Sequencing the genomes of 1000 actinobacteria strains.</title>
        <authorList>
            <person name="Klenk H.-P."/>
        </authorList>
    </citation>
    <scope>NUCLEOTIDE SEQUENCE [LARGE SCALE GENOMIC DNA]</scope>
    <source>
        <strain evidence="2 3">DSM 22966</strain>
    </source>
</reference>
<dbReference type="EMBL" id="JAVDYJ010000001">
    <property type="protein sequence ID" value="MDR7347892.1"/>
    <property type="molecule type" value="Genomic_DNA"/>
</dbReference>